<organism evidence="2">
    <name type="scientific">Manihot esculenta</name>
    <name type="common">Cassava</name>
    <name type="synonym">Jatropha manihot</name>
    <dbReference type="NCBI Taxonomy" id="3983"/>
    <lineage>
        <taxon>Eukaryota</taxon>
        <taxon>Viridiplantae</taxon>
        <taxon>Streptophyta</taxon>
        <taxon>Embryophyta</taxon>
        <taxon>Tracheophyta</taxon>
        <taxon>Spermatophyta</taxon>
        <taxon>Magnoliopsida</taxon>
        <taxon>eudicotyledons</taxon>
        <taxon>Gunneridae</taxon>
        <taxon>Pentapetalae</taxon>
        <taxon>rosids</taxon>
        <taxon>fabids</taxon>
        <taxon>Malpighiales</taxon>
        <taxon>Euphorbiaceae</taxon>
        <taxon>Crotonoideae</taxon>
        <taxon>Manihoteae</taxon>
        <taxon>Manihot</taxon>
    </lineage>
</organism>
<gene>
    <name evidence="1" type="ORF">MANES_03G088600</name>
    <name evidence="2" type="ORF">MANES_03G088700</name>
</gene>
<evidence type="ECO:0000313" key="2">
    <source>
        <dbReference type="EMBL" id="OAY54611.1"/>
    </source>
</evidence>
<name>A0A251L9C1_MANES</name>
<protein>
    <submittedName>
        <fullName evidence="2">Uncharacterized protein</fullName>
    </submittedName>
</protein>
<evidence type="ECO:0000313" key="1">
    <source>
        <dbReference type="EMBL" id="OAY54610.1"/>
    </source>
</evidence>
<dbReference type="EMBL" id="CM004389">
    <property type="protein sequence ID" value="OAY54610.1"/>
    <property type="molecule type" value="Genomic_DNA"/>
</dbReference>
<accession>A0A251L9C1</accession>
<sequence length="73" mass="8704">MVQFLLPYEQKHPLTHQISFPFGIQHHKTLLPLLASLQIPLVIYNSNPPLYQIFQPYPYKKKLQKLQYQLRSS</sequence>
<reference evidence="2" key="1">
    <citation type="submission" date="2016-02" db="EMBL/GenBank/DDBJ databases">
        <title>WGS assembly of Manihot esculenta.</title>
        <authorList>
            <person name="Bredeson J.V."/>
            <person name="Prochnik S.E."/>
            <person name="Lyons J.B."/>
            <person name="Schmutz J."/>
            <person name="Grimwood J."/>
            <person name="Vrebalov J."/>
            <person name="Bart R.S."/>
            <person name="Amuge T."/>
            <person name="Ferguson M.E."/>
            <person name="Green R."/>
            <person name="Putnam N."/>
            <person name="Stites J."/>
            <person name="Rounsley S."/>
            <person name="Rokhsar D.S."/>
        </authorList>
    </citation>
    <scope>NUCLEOTIDE SEQUENCE [LARGE SCALE GENOMIC DNA]</scope>
    <source>
        <tissue evidence="2">Leaf</tissue>
    </source>
</reference>
<dbReference type="EMBL" id="CM004389">
    <property type="protein sequence ID" value="OAY54611.1"/>
    <property type="molecule type" value="Genomic_DNA"/>
</dbReference>
<proteinExistence type="predicted"/>
<dbReference type="AlphaFoldDB" id="A0A251L9C1"/>